<dbReference type="Pfam" id="PF13966">
    <property type="entry name" value="zf-RVT"/>
    <property type="match status" value="1"/>
</dbReference>
<sequence length="1146" mass="131635">MALQESKLGVVNNKLCEQLWGGDDVGWMSSPAIGRSGCVITMWDNKKGKLISSFQGQGYLGVVLQWGANEEICVVVNVYAPCVLNAKKVLWVDLLVARRFYAAEHFCILGDFNSVRGVEERKGVSGGVEISEDTRIFNVFLDNIGLVDLPLMGRKFTWVRPNGRCMNRLDRVLVSDKWWEDCGAVSLWGLRRDVSDHCPIIVRYNGFDWGPKPFRFNNHWLNNKDFSKVVEGEWASFQVNGWMGFIDALTEDIKDLDLKDEREGLSENELLLRKDKFSQLWLLMKSKDSLEFQKSRSRWLKERDANTGFFHVCVKSRKRSNAIVALRKGSVWLSKPDEIRKEVVSYFKQHFEEVPWERPRLDGIKFKQLRESEAFGLEEIFREAEVVEVIDLSDGNKSPGPDGFNFAFYKKFWGVLKVEIMRFFQEFHLSTKLPSCFSSFFIALIPKVLSPHQVSEFRPISLLGSLYKLLSKVLASRLGTVMDNIISKSQSAFIKGRFLVDGVVVINEVVDLAKRAKEECVIFKVDFEKAYDSVSWNFLNYMMLRMGFGTKWRNWMKVCVCNGQLSVLVNESPTEQVNISRGLKQGDPLAPFLFLLVAEGLSALSQRAVSLGFFKGFHVTTEVSVSLLQYADDTLFIGEVCVENLWAMKAILRWFELMSGLKVNLSKSRLFGVNVSSTFLEGAASFLHCKIGSLPFIYLGLPVGANLRRALTWDPVVKTIQKCLFSWRNRYVSLGGRVVLINSVLTSIPVFYFSFLKMPSSVRKVIVGMQQKFLWGGSSADKEKITWVSWKDVCRPKEDGGLWVKDLKWFNISLLTKWRWRLLVEHDSLWKHVLEAKYGGVGRLNLSLPRRNKFSLWWKDLAGLGVTNGVEDDLTQLIFSKNLGCGGSTRFWLDRWVGMTPLCDTFSRRNFFTWEYELFNHLMEVIMPVPITKEDDSWSFIDGGMFTVRYMYFYLYKKLFPPSPLLLGSVGVFTRIWESWAPLKVMVFSWQALLGRLPTRRNLARRRVIIDDGEAVGCVWCGGASESENHLFSTCVTAWLVWAKILRWFGLVSVLPDSISSLIESFLLCFGKKKNGFKGALLVWHAVIWVLWRSRNERIFSGKNVEPSEIFDRIQYISWNWLLAKKLNSPCLFYEWCVNPLDCIAR</sequence>
<accession>A0A2Z6N7C2</accession>
<dbReference type="InterPro" id="IPR000477">
    <property type="entry name" value="RT_dom"/>
</dbReference>
<gene>
    <name evidence="2" type="ORF">TSUD_152950</name>
</gene>
<dbReference type="SUPFAM" id="SSF56219">
    <property type="entry name" value="DNase I-like"/>
    <property type="match status" value="1"/>
</dbReference>
<dbReference type="PANTHER" id="PTHR33116">
    <property type="entry name" value="REVERSE TRANSCRIPTASE ZINC-BINDING DOMAIN-CONTAINING PROTEIN-RELATED-RELATED"/>
    <property type="match status" value="1"/>
</dbReference>
<dbReference type="Proteomes" id="UP000242715">
    <property type="component" value="Unassembled WGS sequence"/>
</dbReference>
<dbReference type="CDD" id="cd01650">
    <property type="entry name" value="RT_nLTR_like"/>
    <property type="match status" value="1"/>
</dbReference>
<evidence type="ECO:0000313" key="2">
    <source>
        <dbReference type="EMBL" id="GAU32090.1"/>
    </source>
</evidence>
<evidence type="ECO:0000313" key="3">
    <source>
        <dbReference type="Proteomes" id="UP000242715"/>
    </source>
</evidence>
<dbReference type="Gene3D" id="3.60.10.10">
    <property type="entry name" value="Endonuclease/exonuclease/phosphatase"/>
    <property type="match status" value="1"/>
</dbReference>
<keyword evidence="3" id="KW-1185">Reference proteome</keyword>
<organism evidence="2 3">
    <name type="scientific">Trifolium subterraneum</name>
    <name type="common">Subterranean clover</name>
    <dbReference type="NCBI Taxonomy" id="3900"/>
    <lineage>
        <taxon>Eukaryota</taxon>
        <taxon>Viridiplantae</taxon>
        <taxon>Streptophyta</taxon>
        <taxon>Embryophyta</taxon>
        <taxon>Tracheophyta</taxon>
        <taxon>Spermatophyta</taxon>
        <taxon>Magnoliopsida</taxon>
        <taxon>eudicotyledons</taxon>
        <taxon>Gunneridae</taxon>
        <taxon>Pentapetalae</taxon>
        <taxon>rosids</taxon>
        <taxon>fabids</taxon>
        <taxon>Fabales</taxon>
        <taxon>Fabaceae</taxon>
        <taxon>Papilionoideae</taxon>
        <taxon>50 kb inversion clade</taxon>
        <taxon>NPAAA clade</taxon>
        <taxon>Hologalegina</taxon>
        <taxon>IRL clade</taxon>
        <taxon>Trifolieae</taxon>
        <taxon>Trifolium</taxon>
    </lineage>
</organism>
<dbReference type="PROSITE" id="PS50878">
    <property type="entry name" value="RT_POL"/>
    <property type="match status" value="1"/>
</dbReference>
<feature type="domain" description="Reverse transcriptase" evidence="1">
    <location>
        <begin position="426"/>
        <end position="703"/>
    </location>
</feature>
<reference evidence="3" key="1">
    <citation type="journal article" date="2017" name="Front. Plant Sci.">
        <title>Climate Clever Clovers: New Paradigm to Reduce the Environmental Footprint of Ruminants by Breeding Low Methanogenic Forages Utilizing Haplotype Variation.</title>
        <authorList>
            <person name="Kaur P."/>
            <person name="Appels R."/>
            <person name="Bayer P.E."/>
            <person name="Keeble-Gagnere G."/>
            <person name="Wang J."/>
            <person name="Hirakawa H."/>
            <person name="Shirasawa K."/>
            <person name="Vercoe P."/>
            <person name="Stefanova K."/>
            <person name="Durmic Z."/>
            <person name="Nichols P."/>
            <person name="Revell C."/>
            <person name="Isobe S.N."/>
            <person name="Edwards D."/>
            <person name="Erskine W."/>
        </authorList>
    </citation>
    <scope>NUCLEOTIDE SEQUENCE [LARGE SCALE GENOMIC DNA]</scope>
    <source>
        <strain evidence="3">cv. Daliak</strain>
    </source>
</reference>
<dbReference type="OrthoDB" id="1937528at2759"/>
<dbReference type="InterPro" id="IPR036691">
    <property type="entry name" value="Endo/exonu/phosph_ase_sf"/>
</dbReference>
<dbReference type="EMBL" id="DF973480">
    <property type="protein sequence ID" value="GAU32090.1"/>
    <property type="molecule type" value="Genomic_DNA"/>
</dbReference>
<name>A0A2Z6N7C2_TRISU</name>
<dbReference type="AlphaFoldDB" id="A0A2Z6N7C2"/>
<evidence type="ECO:0000259" key="1">
    <source>
        <dbReference type="PROSITE" id="PS50878"/>
    </source>
</evidence>
<dbReference type="Pfam" id="PF00078">
    <property type="entry name" value="RVT_1"/>
    <property type="match status" value="1"/>
</dbReference>
<dbReference type="PANTHER" id="PTHR33116:SF78">
    <property type="entry name" value="OS12G0587133 PROTEIN"/>
    <property type="match status" value="1"/>
</dbReference>
<protein>
    <recommendedName>
        <fullName evidence="1">Reverse transcriptase domain-containing protein</fullName>
    </recommendedName>
</protein>
<proteinExistence type="predicted"/>
<dbReference type="InterPro" id="IPR026960">
    <property type="entry name" value="RVT-Znf"/>
</dbReference>